<dbReference type="InterPro" id="IPR005135">
    <property type="entry name" value="Endo/exonuclease/phosphatase"/>
</dbReference>
<dbReference type="SUPFAM" id="SSF56219">
    <property type="entry name" value="DNase I-like"/>
    <property type="match status" value="1"/>
</dbReference>
<evidence type="ECO:0000259" key="1">
    <source>
        <dbReference type="Pfam" id="PF03372"/>
    </source>
</evidence>
<dbReference type="Pfam" id="PF07727">
    <property type="entry name" value="RVT_2"/>
    <property type="match status" value="1"/>
</dbReference>
<dbReference type="AlphaFoldDB" id="A0AAW2X5U3"/>
<accession>A0AAW2X5U3</accession>
<dbReference type="Pfam" id="PF03372">
    <property type="entry name" value="Exo_endo_phos"/>
    <property type="match status" value="1"/>
</dbReference>
<dbReference type="PANTHER" id="PTHR33710:SF71">
    <property type="entry name" value="ENDONUCLEASE_EXONUCLEASE_PHOSPHATASE DOMAIN-CONTAINING PROTEIN"/>
    <property type="match status" value="1"/>
</dbReference>
<evidence type="ECO:0000313" key="3">
    <source>
        <dbReference type="EMBL" id="KAL0449168.1"/>
    </source>
</evidence>
<evidence type="ECO:0000259" key="2">
    <source>
        <dbReference type="Pfam" id="PF07727"/>
    </source>
</evidence>
<gene>
    <name evidence="3" type="ORF">Slati_1473200</name>
</gene>
<proteinExistence type="predicted"/>
<reference evidence="3" key="1">
    <citation type="submission" date="2020-06" db="EMBL/GenBank/DDBJ databases">
        <authorList>
            <person name="Li T."/>
            <person name="Hu X."/>
            <person name="Zhang T."/>
            <person name="Song X."/>
            <person name="Zhang H."/>
            <person name="Dai N."/>
            <person name="Sheng W."/>
            <person name="Hou X."/>
            <person name="Wei L."/>
        </authorList>
    </citation>
    <scope>NUCLEOTIDE SEQUENCE</scope>
    <source>
        <strain evidence="3">KEN1</strain>
        <tissue evidence="3">Leaf</tissue>
    </source>
</reference>
<feature type="domain" description="Endonuclease/exonuclease/phosphatase" evidence="1">
    <location>
        <begin position="6"/>
        <end position="228"/>
    </location>
</feature>
<dbReference type="Gene3D" id="3.60.10.10">
    <property type="entry name" value="Endonuclease/exonuclease/phosphatase"/>
    <property type="match status" value="1"/>
</dbReference>
<comment type="caution">
    <text evidence="3">The sequence shown here is derived from an EMBL/GenBank/DDBJ whole genome shotgun (WGS) entry which is preliminary data.</text>
</comment>
<protein>
    <recommendedName>
        <fullName evidence="4">Reverse transcriptase</fullName>
    </recommendedName>
</protein>
<dbReference type="InterPro" id="IPR013103">
    <property type="entry name" value="RVT_2"/>
</dbReference>
<feature type="domain" description="Reverse transcriptase Ty1/copia-type" evidence="2">
    <location>
        <begin position="452"/>
        <end position="515"/>
    </location>
</feature>
<reference evidence="3" key="2">
    <citation type="journal article" date="2024" name="Plant">
        <title>Genomic evolution and insights into agronomic trait innovations of Sesamum species.</title>
        <authorList>
            <person name="Miao H."/>
            <person name="Wang L."/>
            <person name="Qu L."/>
            <person name="Liu H."/>
            <person name="Sun Y."/>
            <person name="Le M."/>
            <person name="Wang Q."/>
            <person name="Wei S."/>
            <person name="Zheng Y."/>
            <person name="Lin W."/>
            <person name="Duan Y."/>
            <person name="Cao H."/>
            <person name="Xiong S."/>
            <person name="Wang X."/>
            <person name="Wei L."/>
            <person name="Li C."/>
            <person name="Ma Q."/>
            <person name="Ju M."/>
            <person name="Zhao R."/>
            <person name="Li G."/>
            <person name="Mu C."/>
            <person name="Tian Q."/>
            <person name="Mei H."/>
            <person name="Zhang T."/>
            <person name="Gao T."/>
            <person name="Zhang H."/>
        </authorList>
    </citation>
    <scope>NUCLEOTIDE SEQUENCE</scope>
    <source>
        <strain evidence="3">KEN1</strain>
    </source>
</reference>
<evidence type="ECO:0008006" key="4">
    <source>
        <dbReference type="Google" id="ProtNLM"/>
    </source>
</evidence>
<dbReference type="InterPro" id="IPR036691">
    <property type="entry name" value="Endo/exonu/phosph_ase_sf"/>
</dbReference>
<dbReference type="PANTHER" id="PTHR33710">
    <property type="entry name" value="BNAC02G09200D PROTEIN"/>
    <property type="match status" value="1"/>
</dbReference>
<sequence>MITIAAWNVCGLNSVCHKHAVGQLVRDKNIQFLGLLETRVRLGNVQSIRSRLLPSWSWFEDYSGPRGRIWLAWNTLEVDVEVLTVEEQFIHCNLINKRKHTNCLISVVYGDCDSIRRRQLWGGLQTLSEGITDVPWCVLGDFNAVIDSSESCGRIAKTNNAMAEFREFITESALVHLPFTGCPYTWHNCSEGSRSMWRRLDRVLVNEVWLVKWPHSSYLSASPSTSDHSPLILLGPERSLEQSIFRFWKINARRAKQRVYQISNSAGDILTESDQVVAEFLSFFQSLLGGPRHRRTLNFDFLQPHLKHTFTIEEANELLLPVIQEEIKEAFFNISEDSAPGPDRYTSAFFKAAWPEIGTVNSVRTIKATLAEFAKMSGLHVNPSKSTIILSKAVQRERQAILELMGFQEGSLPIKYLGMPLIASRLTVADCQPLLDRIRGFQHCWRRTESLSSIYGLKQAFRSWNTRFDEVIRGYDFIKNKHDPCVYKKISGSSVAYLVLYVDDTLLIGNDIKVLH</sequence>
<name>A0AAW2X5U3_9LAMI</name>
<organism evidence="3">
    <name type="scientific">Sesamum latifolium</name>
    <dbReference type="NCBI Taxonomy" id="2727402"/>
    <lineage>
        <taxon>Eukaryota</taxon>
        <taxon>Viridiplantae</taxon>
        <taxon>Streptophyta</taxon>
        <taxon>Embryophyta</taxon>
        <taxon>Tracheophyta</taxon>
        <taxon>Spermatophyta</taxon>
        <taxon>Magnoliopsida</taxon>
        <taxon>eudicotyledons</taxon>
        <taxon>Gunneridae</taxon>
        <taxon>Pentapetalae</taxon>
        <taxon>asterids</taxon>
        <taxon>lamiids</taxon>
        <taxon>Lamiales</taxon>
        <taxon>Pedaliaceae</taxon>
        <taxon>Sesamum</taxon>
    </lineage>
</organism>
<dbReference type="GO" id="GO:0003824">
    <property type="term" value="F:catalytic activity"/>
    <property type="evidence" value="ECO:0007669"/>
    <property type="project" value="InterPro"/>
</dbReference>
<dbReference type="EMBL" id="JACGWN010000005">
    <property type="protein sequence ID" value="KAL0449168.1"/>
    <property type="molecule type" value="Genomic_DNA"/>
</dbReference>